<feature type="transmembrane region" description="Helical" evidence="2">
    <location>
        <begin position="35"/>
        <end position="52"/>
    </location>
</feature>
<feature type="compositionally biased region" description="Basic and acidic residues" evidence="1">
    <location>
        <begin position="122"/>
        <end position="138"/>
    </location>
</feature>
<evidence type="ECO:0000256" key="1">
    <source>
        <dbReference type="SAM" id="MobiDB-lite"/>
    </source>
</evidence>
<keyword evidence="2" id="KW-0472">Membrane</keyword>
<name>R0KTT2_EXST2</name>
<evidence type="ECO:0000313" key="3">
    <source>
        <dbReference type="EMBL" id="EOA92339.1"/>
    </source>
</evidence>
<dbReference type="HOGENOM" id="CLU_146824_1_0_1"/>
<dbReference type="OrthoDB" id="5304367at2759"/>
<evidence type="ECO:0000313" key="4">
    <source>
        <dbReference type="Proteomes" id="UP000016935"/>
    </source>
</evidence>
<keyword evidence="4" id="KW-1185">Reference proteome</keyword>
<dbReference type="EMBL" id="KB908481">
    <property type="protein sequence ID" value="EOA92339.1"/>
    <property type="molecule type" value="Genomic_DNA"/>
</dbReference>
<protein>
    <submittedName>
        <fullName evidence="3">Uncharacterized protein</fullName>
    </submittedName>
</protein>
<sequence>MPKAADGMSEASKPTSGNAPPRLSRNRGIINGRTVMAPLAAFTMAGLLFVYARTSIRAAKLNAQKHREADGGQISWHKESLRRHGQIERVDDDRGTFGEALMGDIRRKKQQKVEENQNVSTERSDNEAELRKIIGKKD</sequence>
<feature type="region of interest" description="Disordered" evidence="1">
    <location>
        <begin position="1"/>
        <end position="26"/>
    </location>
</feature>
<feature type="region of interest" description="Disordered" evidence="1">
    <location>
        <begin position="66"/>
        <end position="138"/>
    </location>
</feature>
<dbReference type="AlphaFoldDB" id="R0KTT2"/>
<dbReference type="GeneID" id="19402150"/>
<reference evidence="3 4" key="1">
    <citation type="journal article" date="2012" name="PLoS Pathog.">
        <title>Diverse lifestyles and strategies of plant pathogenesis encoded in the genomes of eighteen Dothideomycetes fungi.</title>
        <authorList>
            <person name="Ohm R.A."/>
            <person name="Feau N."/>
            <person name="Henrissat B."/>
            <person name="Schoch C.L."/>
            <person name="Horwitz B.A."/>
            <person name="Barry K.W."/>
            <person name="Condon B.J."/>
            <person name="Copeland A.C."/>
            <person name="Dhillon B."/>
            <person name="Glaser F."/>
            <person name="Hesse C.N."/>
            <person name="Kosti I."/>
            <person name="LaButti K."/>
            <person name="Lindquist E.A."/>
            <person name="Lucas S."/>
            <person name="Salamov A.A."/>
            <person name="Bradshaw R.E."/>
            <person name="Ciuffetti L."/>
            <person name="Hamelin R.C."/>
            <person name="Kema G.H.J."/>
            <person name="Lawrence C."/>
            <person name="Scott J.A."/>
            <person name="Spatafora J.W."/>
            <person name="Turgeon B.G."/>
            <person name="de Wit P.J.G.M."/>
            <person name="Zhong S."/>
            <person name="Goodwin S.B."/>
            <person name="Grigoriev I.V."/>
        </authorList>
    </citation>
    <scope>NUCLEOTIDE SEQUENCE [LARGE SCALE GENOMIC DNA]</scope>
    <source>
        <strain evidence="4">28A</strain>
    </source>
</reference>
<keyword evidence="2" id="KW-1133">Transmembrane helix</keyword>
<proteinExistence type="predicted"/>
<reference evidence="3 4" key="2">
    <citation type="journal article" date="2013" name="PLoS Genet.">
        <title>Comparative genome structure, secondary metabolite, and effector coding capacity across Cochliobolus pathogens.</title>
        <authorList>
            <person name="Condon B.J."/>
            <person name="Leng Y."/>
            <person name="Wu D."/>
            <person name="Bushley K.E."/>
            <person name="Ohm R.A."/>
            <person name="Otillar R."/>
            <person name="Martin J."/>
            <person name="Schackwitz W."/>
            <person name="Grimwood J."/>
            <person name="MohdZainudin N."/>
            <person name="Xue C."/>
            <person name="Wang R."/>
            <person name="Manning V.A."/>
            <person name="Dhillon B."/>
            <person name="Tu Z.J."/>
            <person name="Steffenson B.J."/>
            <person name="Salamov A."/>
            <person name="Sun H."/>
            <person name="Lowry S."/>
            <person name="LaButti K."/>
            <person name="Han J."/>
            <person name="Copeland A."/>
            <person name="Lindquist E."/>
            <person name="Barry K."/>
            <person name="Schmutz J."/>
            <person name="Baker S.E."/>
            <person name="Ciuffetti L.M."/>
            <person name="Grigoriev I.V."/>
            <person name="Zhong S."/>
            <person name="Turgeon B.G."/>
        </authorList>
    </citation>
    <scope>NUCLEOTIDE SEQUENCE [LARGE SCALE GENOMIC DNA]</scope>
    <source>
        <strain evidence="4">28A</strain>
    </source>
</reference>
<dbReference type="eggNOG" id="ENOG502SB4T">
    <property type="taxonomic scope" value="Eukaryota"/>
</dbReference>
<feature type="compositionally biased region" description="Basic and acidic residues" evidence="1">
    <location>
        <begin position="85"/>
        <end position="96"/>
    </location>
</feature>
<keyword evidence="2" id="KW-0812">Transmembrane</keyword>
<gene>
    <name evidence="3" type="ORF">SETTUDRAFT_18981</name>
</gene>
<evidence type="ECO:0000256" key="2">
    <source>
        <dbReference type="SAM" id="Phobius"/>
    </source>
</evidence>
<accession>R0KTT2</accession>
<organism evidence="3 4">
    <name type="scientific">Exserohilum turcicum (strain 28A)</name>
    <name type="common">Northern leaf blight fungus</name>
    <name type="synonym">Setosphaeria turcica</name>
    <dbReference type="NCBI Taxonomy" id="671987"/>
    <lineage>
        <taxon>Eukaryota</taxon>
        <taxon>Fungi</taxon>
        <taxon>Dikarya</taxon>
        <taxon>Ascomycota</taxon>
        <taxon>Pezizomycotina</taxon>
        <taxon>Dothideomycetes</taxon>
        <taxon>Pleosporomycetidae</taxon>
        <taxon>Pleosporales</taxon>
        <taxon>Pleosporineae</taxon>
        <taxon>Pleosporaceae</taxon>
        <taxon>Exserohilum</taxon>
    </lineage>
</organism>
<dbReference type="Proteomes" id="UP000016935">
    <property type="component" value="Unassembled WGS sequence"/>
</dbReference>
<dbReference type="RefSeq" id="XP_008020148.1">
    <property type="nucleotide sequence ID" value="XM_008021957.1"/>
</dbReference>